<feature type="region of interest" description="Disordered" evidence="1">
    <location>
        <begin position="110"/>
        <end position="135"/>
    </location>
</feature>
<reference evidence="3" key="1">
    <citation type="journal article" date="2019" name="Int. J. Syst. Evol. Microbiol.">
        <title>The Global Catalogue of Microorganisms (GCM) 10K type strain sequencing project: providing services to taxonomists for standard genome sequencing and annotation.</title>
        <authorList>
            <consortium name="The Broad Institute Genomics Platform"/>
            <consortium name="The Broad Institute Genome Sequencing Center for Infectious Disease"/>
            <person name="Wu L."/>
            <person name="Ma J."/>
        </authorList>
    </citation>
    <scope>NUCLEOTIDE SEQUENCE [LARGE SCALE GENOMIC DNA]</scope>
    <source>
        <strain evidence="3">JCM 14559</strain>
    </source>
</reference>
<sequence length="135" mass="14461">MLIQSHLAMAQLHRLGLSKAAYDVLSAMSEVQHSGGEVNASQAELAASVGLSKNRTSIAVNQLVERHVVLRPEGRYRSYNIHPLFASYNTVEEMEAGITDALQAIQAGELPEPAAPAAPAPIRHLTAVPSRKKTA</sequence>
<dbReference type="InterPro" id="IPR036388">
    <property type="entry name" value="WH-like_DNA-bd_sf"/>
</dbReference>
<evidence type="ECO:0000256" key="1">
    <source>
        <dbReference type="SAM" id="MobiDB-lite"/>
    </source>
</evidence>
<keyword evidence="3" id="KW-1185">Reference proteome</keyword>
<evidence type="ECO:0000313" key="3">
    <source>
        <dbReference type="Proteomes" id="UP001500897"/>
    </source>
</evidence>
<evidence type="ECO:0000313" key="2">
    <source>
        <dbReference type="EMBL" id="GAA2125101.1"/>
    </source>
</evidence>
<dbReference type="SUPFAM" id="SSF46785">
    <property type="entry name" value="Winged helix' DNA-binding domain"/>
    <property type="match status" value="1"/>
</dbReference>
<dbReference type="Proteomes" id="UP001500897">
    <property type="component" value="Unassembled WGS sequence"/>
</dbReference>
<dbReference type="Gene3D" id="1.10.10.10">
    <property type="entry name" value="Winged helix-like DNA-binding domain superfamily/Winged helix DNA-binding domain"/>
    <property type="match status" value="1"/>
</dbReference>
<dbReference type="RefSeq" id="WP_344559228.1">
    <property type="nucleotide sequence ID" value="NZ_BAAANS010000107.1"/>
</dbReference>
<accession>A0ABP5K5H6</accession>
<evidence type="ECO:0008006" key="4">
    <source>
        <dbReference type="Google" id="ProtNLM"/>
    </source>
</evidence>
<comment type="caution">
    <text evidence="2">The sequence shown here is derived from an EMBL/GenBank/DDBJ whole genome shotgun (WGS) entry which is preliminary data.</text>
</comment>
<dbReference type="EMBL" id="BAAANS010000107">
    <property type="protein sequence ID" value="GAA2125101.1"/>
    <property type="molecule type" value="Genomic_DNA"/>
</dbReference>
<dbReference type="InterPro" id="IPR036390">
    <property type="entry name" value="WH_DNA-bd_sf"/>
</dbReference>
<proteinExistence type="predicted"/>
<gene>
    <name evidence="2" type="ORF">GCM10009759_77040</name>
</gene>
<name>A0ABP5K5H6_9ACTN</name>
<protein>
    <recommendedName>
        <fullName evidence="4">MarR family protein</fullName>
    </recommendedName>
</protein>
<organism evidence="2 3">
    <name type="scientific">Kitasatospora saccharophila</name>
    <dbReference type="NCBI Taxonomy" id="407973"/>
    <lineage>
        <taxon>Bacteria</taxon>
        <taxon>Bacillati</taxon>
        <taxon>Actinomycetota</taxon>
        <taxon>Actinomycetes</taxon>
        <taxon>Kitasatosporales</taxon>
        <taxon>Streptomycetaceae</taxon>
        <taxon>Kitasatospora</taxon>
    </lineage>
</organism>